<dbReference type="Gene3D" id="3.10.310.10">
    <property type="entry name" value="Diaminopimelate Epimerase, Chain A, domain 1"/>
    <property type="match status" value="2"/>
</dbReference>
<evidence type="ECO:0000256" key="2">
    <source>
        <dbReference type="ARBA" id="ARBA00023235"/>
    </source>
</evidence>
<reference evidence="3 4" key="1">
    <citation type="submission" date="2016-10" db="EMBL/GenBank/DDBJ databases">
        <authorList>
            <person name="de Groot N.N."/>
        </authorList>
    </citation>
    <scope>NUCLEOTIDE SEQUENCE [LARGE SCALE GENOMIC DNA]</scope>
    <source>
        <strain evidence="3 4">CGMCC 1.7056</strain>
    </source>
</reference>
<dbReference type="EMBL" id="FOLB01000004">
    <property type="protein sequence ID" value="SFC18699.1"/>
    <property type="molecule type" value="Genomic_DNA"/>
</dbReference>
<name>A0A1I1H3G4_9ACTN</name>
<evidence type="ECO:0000313" key="4">
    <source>
        <dbReference type="Proteomes" id="UP000198832"/>
    </source>
</evidence>
<dbReference type="RefSeq" id="WP_091121944.1">
    <property type="nucleotide sequence ID" value="NZ_FOLB01000004.1"/>
</dbReference>
<evidence type="ECO:0000313" key="3">
    <source>
        <dbReference type="EMBL" id="SFC18699.1"/>
    </source>
</evidence>
<protein>
    <submittedName>
        <fullName evidence="3">4-oxalomesaconate tautomerase</fullName>
    </submittedName>
</protein>
<dbReference type="Pfam" id="PF04303">
    <property type="entry name" value="PrpF"/>
    <property type="match status" value="1"/>
</dbReference>
<dbReference type="PANTHER" id="PTHR43709">
    <property type="entry name" value="ACONITATE ISOMERASE-RELATED"/>
    <property type="match status" value="1"/>
</dbReference>
<evidence type="ECO:0000256" key="1">
    <source>
        <dbReference type="ARBA" id="ARBA00007673"/>
    </source>
</evidence>
<dbReference type="PANTHER" id="PTHR43709:SF3">
    <property type="entry name" value="ISOMERASE YBHH-RELATED"/>
    <property type="match status" value="1"/>
</dbReference>
<sequence>MTGVPCALMRGGTSKGGVFLASDLPSAPAERDGLLLRLMGSPDPRQIDGLGGAHPLTSKVAVVSPSTVAEADVDYLFLQVVVDEPVVTDSQTCGNMLAAVAPFAISHGLVRASDPVTSVRVRLVNTGAVATLRVRTPDGAVTYDGDTALSGVPGTAAPVEIDVAPSGRPLLPTGRALDVLAGVEATCVDNGMPSVVVRATDLGVRGDEPPAELEDNADLTAKVREIRAAAMTAMGLSGDLEATTVPKIVLVSPPRQGGTIATRSFIPLRVHQAIGVLGAASVAAAVALRDGVAAGLAASVHEGRVRLEHPTGFSDLVLDGDRTTVVRTARLIMEGVLHPAPARSKES</sequence>
<accession>A0A1I1H3G4</accession>
<dbReference type="InterPro" id="IPR007400">
    <property type="entry name" value="PrpF-like"/>
</dbReference>
<dbReference type="AlphaFoldDB" id="A0A1I1H3G4"/>
<dbReference type="GO" id="GO:0016853">
    <property type="term" value="F:isomerase activity"/>
    <property type="evidence" value="ECO:0007669"/>
    <property type="project" value="UniProtKB-KW"/>
</dbReference>
<comment type="similarity">
    <text evidence="1">Belongs to the PrpF family.</text>
</comment>
<dbReference type="STRING" id="574651.SAMN04487968_104182"/>
<dbReference type="Proteomes" id="UP000198832">
    <property type="component" value="Unassembled WGS sequence"/>
</dbReference>
<keyword evidence="4" id="KW-1185">Reference proteome</keyword>
<organism evidence="3 4">
    <name type="scientific">Nocardioides terrae</name>
    <dbReference type="NCBI Taxonomy" id="574651"/>
    <lineage>
        <taxon>Bacteria</taxon>
        <taxon>Bacillati</taxon>
        <taxon>Actinomycetota</taxon>
        <taxon>Actinomycetes</taxon>
        <taxon>Propionibacteriales</taxon>
        <taxon>Nocardioidaceae</taxon>
        <taxon>Nocardioides</taxon>
    </lineage>
</organism>
<dbReference type="OrthoDB" id="9779763at2"/>
<dbReference type="SUPFAM" id="SSF54506">
    <property type="entry name" value="Diaminopimelate epimerase-like"/>
    <property type="match status" value="2"/>
</dbReference>
<gene>
    <name evidence="3" type="ORF">SAMN04487968_104182</name>
</gene>
<proteinExistence type="inferred from homology"/>
<keyword evidence="2" id="KW-0413">Isomerase</keyword>